<gene>
    <name evidence="7" type="ORF">IFM89_035344</name>
</gene>
<dbReference type="InterPro" id="IPR045158">
    <property type="entry name" value="KEA4/5/6-like"/>
</dbReference>
<feature type="transmembrane region" description="Helical" evidence="5">
    <location>
        <begin position="183"/>
        <end position="207"/>
    </location>
</feature>
<evidence type="ECO:0000256" key="2">
    <source>
        <dbReference type="ARBA" id="ARBA00022449"/>
    </source>
</evidence>
<keyword evidence="8" id="KW-1185">Reference proteome</keyword>
<dbReference type="Gene3D" id="1.20.1530.20">
    <property type="match status" value="1"/>
</dbReference>
<keyword evidence="5" id="KW-1133">Transmembrane helix</keyword>
<protein>
    <recommendedName>
        <fullName evidence="6">NET domain-containing protein</fullName>
    </recommendedName>
</protein>
<evidence type="ECO:0000256" key="1">
    <source>
        <dbReference type="ARBA" id="ARBA00022448"/>
    </source>
</evidence>
<evidence type="ECO:0000256" key="3">
    <source>
        <dbReference type="ARBA" id="ARBA00022729"/>
    </source>
</evidence>
<evidence type="ECO:0000313" key="7">
    <source>
        <dbReference type="EMBL" id="KAF9590467.1"/>
    </source>
</evidence>
<dbReference type="AlphaFoldDB" id="A0A835LFE5"/>
<accession>A0A835LFE5</accession>
<dbReference type="InterPro" id="IPR038770">
    <property type="entry name" value="Na+/solute_symporter_sf"/>
</dbReference>
<dbReference type="Pfam" id="PF17035">
    <property type="entry name" value="BET"/>
    <property type="match status" value="1"/>
</dbReference>
<keyword evidence="4" id="KW-0406">Ion transport</keyword>
<sequence length="239" mass="27320">MPSTSRRNSYLYQRDDEIEVDIDVVDVKTLWKLDRFVTYYKKSLRKKKKVVQQSEGEAGHYVQEVGKWFKIDDSIVWWEKDMMVGNPKKIFQRMMQGVQQFLRVFFSVRKIDDPIGLLPGRIILGINKCGVYFFHPVPKEYLHSADLRDVMQFGSNNTAVVFKMRVAGGESCAGKRRKLNKEICGASLSEGVFVGFFLSMSSTAVVLKFWVDNNSNNALHGQVTIGTLIFQGIVSMAKL</sequence>
<proteinExistence type="predicted"/>
<dbReference type="InterPro" id="IPR038336">
    <property type="entry name" value="NET_sf"/>
</dbReference>
<keyword evidence="1" id="KW-0813">Transport</keyword>
<keyword evidence="3" id="KW-0732">Signal</keyword>
<dbReference type="GO" id="GO:0016020">
    <property type="term" value="C:membrane"/>
    <property type="evidence" value="ECO:0007669"/>
    <property type="project" value="UniProtKB-SubCell"/>
</dbReference>
<keyword evidence="5" id="KW-0472">Membrane</keyword>
<evidence type="ECO:0000256" key="4">
    <source>
        <dbReference type="ARBA" id="ARBA00023065"/>
    </source>
</evidence>
<dbReference type="PANTHER" id="PTHR16254:SF20">
    <property type="entry name" value="K(+) EFFLUX ANTIPORTER 5"/>
    <property type="match status" value="1"/>
</dbReference>
<keyword evidence="5" id="KW-0812">Transmembrane</keyword>
<dbReference type="OrthoDB" id="1938048at2759"/>
<dbReference type="EMBL" id="JADFTS010000009">
    <property type="protein sequence ID" value="KAF9590467.1"/>
    <property type="molecule type" value="Genomic_DNA"/>
</dbReference>
<reference evidence="7 8" key="1">
    <citation type="submission" date="2020-10" db="EMBL/GenBank/DDBJ databases">
        <title>The Coptis chinensis genome and diversification of protoberbering-type alkaloids.</title>
        <authorList>
            <person name="Wang B."/>
            <person name="Shu S."/>
            <person name="Song C."/>
            <person name="Liu Y."/>
        </authorList>
    </citation>
    <scope>NUCLEOTIDE SEQUENCE [LARGE SCALE GENOMIC DNA]</scope>
    <source>
        <strain evidence="7">HL-2020</strain>
        <tissue evidence="7">Leaf</tissue>
    </source>
</reference>
<keyword evidence="2" id="KW-0050">Antiport</keyword>
<evidence type="ECO:0000313" key="8">
    <source>
        <dbReference type="Proteomes" id="UP000631114"/>
    </source>
</evidence>
<evidence type="ECO:0000256" key="5">
    <source>
        <dbReference type="SAM" id="Phobius"/>
    </source>
</evidence>
<dbReference type="Gene3D" id="1.20.1270.220">
    <property type="match status" value="1"/>
</dbReference>
<evidence type="ECO:0000259" key="6">
    <source>
        <dbReference type="Pfam" id="PF17035"/>
    </source>
</evidence>
<dbReference type="GO" id="GO:0015386">
    <property type="term" value="F:potassium:proton antiporter activity"/>
    <property type="evidence" value="ECO:0007669"/>
    <property type="project" value="InterPro"/>
</dbReference>
<feature type="domain" description="NET" evidence="6">
    <location>
        <begin position="11"/>
        <end position="37"/>
    </location>
</feature>
<dbReference type="InterPro" id="IPR027353">
    <property type="entry name" value="NET_dom"/>
</dbReference>
<organism evidence="7 8">
    <name type="scientific">Coptis chinensis</name>
    <dbReference type="NCBI Taxonomy" id="261450"/>
    <lineage>
        <taxon>Eukaryota</taxon>
        <taxon>Viridiplantae</taxon>
        <taxon>Streptophyta</taxon>
        <taxon>Embryophyta</taxon>
        <taxon>Tracheophyta</taxon>
        <taxon>Spermatophyta</taxon>
        <taxon>Magnoliopsida</taxon>
        <taxon>Ranunculales</taxon>
        <taxon>Ranunculaceae</taxon>
        <taxon>Coptidoideae</taxon>
        <taxon>Coptis</taxon>
    </lineage>
</organism>
<dbReference type="PANTHER" id="PTHR16254">
    <property type="entry name" value="POTASSIUM/PROTON ANTIPORTER-RELATED"/>
    <property type="match status" value="1"/>
</dbReference>
<dbReference type="Proteomes" id="UP000631114">
    <property type="component" value="Unassembled WGS sequence"/>
</dbReference>
<dbReference type="SUPFAM" id="SSF50729">
    <property type="entry name" value="PH domain-like"/>
    <property type="match status" value="1"/>
</dbReference>
<name>A0A835LFE5_9MAGN</name>
<comment type="caution">
    <text evidence="7">The sequence shown here is derived from an EMBL/GenBank/DDBJ whole genome shotgun (WGS) entry which is preliminary data.</text>
</comment>